<evidence type="ECO:0000313" key="4">
    <source>
        <dbReference type="Proteomes" id="UP000424462"/>
    </source>
</evidence>
<sequence length="146" mass="16645">MSTERFNELAARIVEETSDAVVLADREGRILLWNSGAEKMFGHKAEDARGQSLDIIIPQKHRRAHWTGWERVIESGETRYGSEPLSVPGMRADGSRVALEFSITMFKDSEGSIRSIAAIMRDVGVKWEQTQEMRRELRELKARLQS</sequence>
<organism evidence="3 4">
    <name type="scientific">Corynebacterium occultum</name>
    <dbReference type="NCBI Taxonomy" id="2675219"/>
    <lineage>
        <taxon>Bacteria</taxon>
        <taxon>Bacillati</taxon>
        <taxon>Actinomycetota</taxon>
        <taxon>Actinomycetes</taxon>
        <taxon>Mycobacteriales</taxon>
        <taxon>Corynebacteriaceae</taxon>
        <taxon>Corynebacterium</taxon>
    </lineage>
</organism>
<dbReference type="PROSITE" id="PS50113">
    <property type="entry name" value="PAC"/>
    <property type="match status" value="1"/>
</dbReference>
<evidence type="ECO:0000313" key="3">
    <source>
        <dbReference type="EMBL" id="QGU06803.1"/>
    </source>
</evidence>
<dbReference type="InterPro" id="IPR000700">
    <property type="entry name" value="PAS-assoc_C"/>
</dbReference>
<protein>
    <submittedName>
        <fullName evidence="3">Sensor protein FixL</fullName>
        <ecNumber evidence="3">2.7.13.3</ecNumber>
    </submittedName>
</protein>
<dbReference type="EC" id="2.7.13.3" evidence="3"/>
<dbReference type="Gene3D" id="3.30.450.20">
    <property type="entry name" value="PAS domain"/>
    <property type="match status" value="1"/>
</dbReference>
<dbReference type="SUPFAM" id="SSF55785">
    <property type="entry name" value="PYP-like sensor domain (PAS domain)"/>
    <property type="match status" value="1"/>
</dbReference>
<evidence type="ECO:0000259" key="1">
    <source>
        <dbReference type="PROSITE" id="PS50112"/>
    </source>
</evidence>
<dbReference type="NCBIfam" id="TIGR00229">
    <property type="entry name" value="sensory_box"/>
    <property type="match status" value="1"/>
</dbReference>
<dbReference type="RefSeq" id="WP_156230379.1">
    <property type="nucleotide sequence ID" value="NZ_CP046455.1"/>
</dbReference>
<name>A0A6B8VRQ5_9CORY</name>
<dbReference type="Proteomes" id="UP000424462">
    <property type="component" value="Chromosome"/>
</dbReference>
<keyword evidence="3" id="KW-0808">Transferase</keyword>
<gene>
    <name evidence="3" type="primary">fixL1</name>
    <name evidence="3" type="ORF">COCCU_04275</name>
</gene>
<dbReference type="InterPro" id="IPR000014">
    <property type="entry name" value="PAS"/>
</dbReference>
<dbReference type="EMBL" id="CP046455">
    <property type="protein sequence ID" value="QGU06803.1"/>
    <property type="molecule type" value="Genomic_DNA"/>
</dbReference>
<proteinExistence type="predicted"/>
<evidence type="ECO:0000259" key="2">
    <source>
        <dbReference type="PROSITE" id="PS50113"/>
    </source>
</evidence>
<dbReference type="PROSITE" id="PS50112">
    <property type="entry name" value="PAS"/>
    <property type="match status" value="1"/>
</dbReference>
<dbReference type="InterPro" id="IPR013656">
    <property type="entry name" value="PAS_4"/>
</dbReference>
<dbReference type="CDD" id="cd00130">
    <property type="entry name" value="PAS"/>
    <property type="match status" value="1"/>
</dbReference>
<feature type="domain" description="PAS" evidence="1">
    <location>
        <begin position="6"/>
        <end position="76"/>
    </location>
</feature>
<reference evidence="3 4" key="1">
    <citation type="submission" date="2019-11" db="EMBL/GenBank/DDBJ databases">
        <title>Complete genome sequence of Corynebacterium kalinowskii 1959, a novel Corynebacterium species isolated from soil of a small paddock in Vilsendorf, Germany.</title>
        <authorList>
            <person name="Schaffert L."/>
            <person name="Ruwe M."/>
            <person name="Milse J."/>
            <person name="Hanuschka K."/>
            <person name="Ortseifen V."/>
            <person name="Droste J."/>
            <person name="Brandt D."/>
            <person name="Schlueter L."/>
            <person name="Kutter Y."/>
            <person name="Vinke S."/>
            <person name="Viehoefer P."/>
            <person name="Jacob L."/>
            <person name="Luebke N.-C."/>
            <person name="Schulte-Berndt E."/>
            <person name="Hain C."/>
            <person name="Linder M."/>
            <person name="Schmidt P."/>
            <person name="Wollenschlaeger L."/>
            <person name="Luttermann T."/>
            <person name="Thieme E."/>
            <person name="Hassa J."/>
            <person name="Haak M."/>
            <person name="Wittchen M."/>
            <person name="Mentz A."/>
            <person name="Persicke M."/>
            <person name="Busche T."/>
            <person name="Ruckert C."/>
        </authorList>
    </citation>
    <scope>NUCLEOTIDE SEQUENCE [LARGE SCALE GENOMIC DNA]</scope>
    <source>
        <strain evidence="3 4">2039</strain>
    </source>
</reference>
<feature type="domain" description="PAC" evidence="2">
    <location>
        <begin position="83"/>
        <end position="135"/>
    </location>
</feature>
<keyword evidence="4" id="KW-1185">Reference proteome</keyword>
<accession>A0A6B8VRQ5</accession>
<dbReference type="SMART" id="SM00091">
    <property type="entry name" value="PAS"/>
    <property type="match status" value="1"/>
</dbReference>
<dbReference type="AlphaFoldDB" id="A0A6B8VRQ5"/>
<dbReference type="InterPro" id="IPR035965">
    <property type="entry name" value="PAS-like_dom_sf"/>
</dbReference>
<dbReference type="KEGG" id="cok:COCCU_04275"/>
<dbReference type="GO" id="GO:0004673">
    <property type="term" value="F:protein histidine kinase activity"/>
    <property type="evidence" value="ECO:0007669"/>
    <property type="project" value="UniProtKB-EC"/>
</dbReference>
<dbReference type="Pfam" id="PF08448">
    <property type="entry name" value="PAS_4"/>
    <property type="match status" value="1"/>
</dbReference>